<dbReference type="SUPFAM" id="SSF52540">
    <property type="entry name" value="P-loop containing nucleoside triphosphate hydrolases"/>
    <property type="match status" value="1"/>
</dbReference>
<sequence>MVEVVVSGIPISFPFPPYPAQVEYMQSVIHCLQNGVNGLLESPTGTGKTLCLLCSTLGWLAASAPPTVLRHRAVTSSTAPERRGAIPHKVVYCSRTHAQLTQVVRELKRTEYGKRFAMALLGSREHMCVNSEVIRLPSAQAQQAMCTALRADRSCRFFRGLQSAAAGESLLPVTCTVHDMEDLVREGRKSGFCPYFHERDASKDADIVLMPYNYVLDPSLKKQLPFDLAQCILIVDEAHNLPSVLSTAGCLSLSPLDVSAAIHDSSRAMAMQRVVAKREGMEEERVVAEEQEIAALKILLSRLETCLYEQPTTPENTSGAAAATSPTGQCDVVRDGAYMFEFLEKALITRDVFGGEAEGTDGYAGLSGAMSKCVTLLTDSERPATSIVRVQEFLTSVFACDPQRLDSTRFVLQQHLVANKVARTLGFWELDNTYLMRQVAAPLHSILLTSGTLSPLDQFAAELGIEFQVQLKGSHVIQPEQVLGGVLCRGPSGEKLNGGFAFRSSVDYRVALGMSLVNITRNTPGGTLVFFPSYAAMNSAVDLWRAGSGRAGDTKTVWGLLSELKPVFVEPTNSSDLSAIVQGFQKEVDASPRRGAILLAVCRGKISEGIDFADQHGRCVLVTGIPYANHTDLFVRLKRDYITAVAPTRPLVHGKPFTGDDWYRNEAMRAVNQCVGRVIRHKDDYGAVIFGDERFEHLLGGISDWVRLRTRVFHDFRGAYAAIAQFFAGYRQRTPSLAAPAAEVPYVVLPDPATGVAGVPSSAVLAKHFAEAQVRQREEQQQEHRRRRLEEVRDARVSTVPEVASSPVSPFAPASFVRGGSEKILKRTASPPSEAPREVKASLSVFTPQSAIIVDDLVAGPPKLGSTSKEFCDFIKARVSGETYNRFKVVLAQLAALRPVMRSSPSAAAARMEELLVPLKAIFTAADALHSRLIFAEFGRHIPEDFRPLYATLLKSHQLT</sequence>
<keyword evidence="9" id="KW-0408">Iron</keyword>
<dbReference type="CDD" id="cd18788">
    <property type="entry name" value="SF2_C_XPD"/>
    <property type="match status" value="1"/>
</dbReference>
<dbReference type="InterPro" id="IPR006555">
    <property type="entry name" value="ATP-dep_Helicase_C"/>
</dbReference>
<evidence type="ECO:0000256" key="6">
    <source>
        <dbReference type="ARBA" id="ARBA00022801"/>
    </source>
</evidence>
<evidence type="ECO:0000256" key="8">
    <source>
        <dbReference type="ARBA" id="ARBA00022840"/>
    </source>
</evidence>
<keyword evidence="7 16" id="KW-0347">Helicase</keyword>
<dbReference type="SMART" id="SM00488">
    <property type="entry name" value="DEXDc2"/>
    <property type="match status" value="1"/>
</dbReference>
<reference evidence="16 17" key="1">
    <citation type="journal article" date="2015" name="PLoS Pathog.">
        <title>Leptomonas seymouri: Adaptations to the Dixenous Life Cycle Analyzed by Genome Sequencing, Transcriptome Profiling and Co-infection with Leishmania donovani.</title>
        <authorList>
            <person name="Kraeva N."/>
            <person name="Butenko A."/>
            <person name="Hlavacova J."/>
            <person name="Kostygov A."/>
            <person name="Myskova J."/>
            <person name="Grybchuk D."/>
            <person name="Lestinova T."/>
            <person name="Votypka J."/>
            <person name="Volf P."/>
            <person name="Opperdoes F."/>
            <person name="Flegontov P."/>
            <person name="Lukes J."/>
            <person name="Yurchenko V."/>
        </authorList>
    </citation>
    <scope>NUCLEOTIDE SEQUENCE [LARGE SCALE GENOMIC DNA]</scope>
    <source>
        <strain evidence="16 17">ATCC 30220</strain>
    </source>
</reference>
<dbReference type="GO" id="GO:0003678">
    <property type="term" value="F:DNA helicase activity"/>
    <property type="evidence" value="ECO:0007669"/>
    <property type="project" value="InterPro"/>
</dbReference>
<dbReference type="NCBIfam" id="TIGR00604">
    <property type="entry name" value="rad3"/>
    <property type="match status" value="1"/>
</dbReference>
<evidence type="ECO:0000256" key="11">
    <source>
        <dbReference type="ARBA" id="ARBA00023125"/>
    </source>
</evidence>
<keyword evidence="13" id="KW-0413">Isomerase</keyword>
<keyword evidence="11" id="KW-0238">DNA-binding</keyword>
<evidence type="ECO:0000256" key="14">
    <source>
        <dbReference type="ARBA" id="ARBA00023242"/>
    </source>
</evidence>
<dbReference type="GO" id="GO:0010569">
    <property type="term" value="P:regulation of double-strand break repair via homologous recombination"/>
    <property type="evidence" value="ECO:0007669"/>
    <property type="project" value="TreeGrafter"/>
</dbReference>
<dbReference type="PROSITE" id="PS51193">
    <property type="entry name" value="HELICASE_ATP_BIND_2"/>
    <property type="match status" value="1"/>
</dbReference>
<evidence type="ECO:0000256" key="2">
    <source>
        <dbReference type="ARBA" id="ARBA00022485"/>
    </source>
</evidence>
<dbReference type="GO" id="GO:1904430">
    <property type="term" value="P:negative regulation of t-circle formation"/>
    <property type="evidence" value="ECO:0007669"/>
    <property type="project" value="TreeGrafter"/>
</dbReference>
<dbReference type="InterPro" id="IPR013020">
    <property type="entry name" value="Rad3/Chl1-like"/>
</dbReference>
<name>A0A0N0P6K3_LEPSE</name>
<dbReference type="GO" id="GO:0090657">
    <property type="term" value="P:telomeric loop disassembly"/>
    <property type="evidence" value="ECO:0007669"/>
    <property type="project" value="TreeGrafter"/>
</dbReference>
<keyword evidence="14" id="KW-0539">Nucleus</keyword>
<keyword evidence="4" id="KW-0547">Nucleotide-binding</keyword>
<feature type="domain" description="Helicase ATP-binding" evidence="15">
    <location>
        <begin position="7"/>
        <end position="288"/>
    </location>
</feature>
<dbReference type="SMART" id="SM00491">
    <property type="entry name" value="HELICc2"/>
    <property type="match status" value="1"/>
</dbReference>
<evidence type="ECO:0000259" key="15">
    <source>
        <dbReference type="PROSITE" id="PS51193"/>
    </source>
</evidence>
<dbReference type="InterPro" id="IPR027417">
    <property type="entry name" value="P-loop_NTPase"/>
</dbReference>
<dbReference type="GO" id="GO:0005524">
    <property type="term" value="F:ATP binding"/>
    <property type="evidence" value="ECO:0007669"/>
    <property type="project" value="UniProtKB-KW"/>
</dbReference>
<proteinExistence type="predicted"/>
<dbReference type="GO" id="GO:0045910">
    <property type="term" value="P:negative regulation of DNA recombination"/>
    <property type="evidence" value="ECO:0007669"/>
    <property type="project" value="TreeGrafter"/>
</dbReference>
<dbReference type="InterPro" id="IPR010614">
    <property type="entry name" value="RAD3-like_helicase_DEAD"/>
</dbReference>
<organism evidence="16 17">
    <name type="scientific">Leptomonas seymouri</name>
    <dbReference type="NCBI Taxonomy" id="5684"/>
    <lineage>
        <taxon>Eukaryota</taxon>
        <taxon>Discoba</taxon>
        <taxon>Euglenozoa</taxon>
        <taxon>Kinetoplastea</taxon>
        <taxon>Metakinetoplastina</taxon>
        <taxon>Trypanosomatida</taxon>
        <taxon>Trypanosomatidae</taxon>
        <taxon>Leishmaniinae</taxon>
        <taxon>Leptomonas</taxon>
    </lineage>
</organism>
<dbReference type="OMA" id="NCATIVA"/>
<dbReference type="CDD" id="cd17970">
    <property type="entry name" value="DEAHc_FancJ"/>
    <property type="match status" value="1"/>
</dbReference>
<evidence type="ECO:0000256" key="3">
    <source>
        <dbReference type="ARBA" id="ARBA00022723"/>
    </source>
</evidence>
<dbReference type="GO" id="GO:0046872">
    <property type="term" value="F:metal ion binding"/>
    <property type="evidence" value="ECO:0007669"/>
    <property type="project" value="UniProtKB-KW"/>
</dbReference>
<dbReference type="VEuPathDB" id="TriTrypDB:Lsey_0076_0150"/>
<dbReference type="InterPro" id="IPR045028">
    <property type="entry name" value="DinG/Rad3-like"/>
</dbReference>
<evidence type="ECO:0000256" key="9">
    <source>
        <dbReference type="ARBA" id="ARBA00023004"/>
    </source>
</evidence>
<dbReference type="PANTHER" id="PTHR11472">
    <property type="entry name" value="DNA REPAIR DEAD HELICASE RAD3/XP-D SUBFAMILY MEMBER"/>
    <property type="match status" value="1"/>
</dbReference>
<dbReference type="GO" id="GO:0005634">
    <property type="term" value="C:nucleus"/>
    <property type="evidence" value="ECO:0007669"/>
    <property type="project" value="UniProtKB-SubCell"/>
</dbReference>
<dbReference type="OrthoDB" id="19182at2759"/>
<evidence type="ECO:0000256" key="5">
    <source>
        <dbReference type="ARBA" id="ARBA00022763"/>
    </source>
</evidence>
<dbReference type="Pfam" id="PF06733">
    <property type="entry name" value="DEAD_2"/>
    <property type="match status" value="1"/>
</dbReference>
<keyword evidence="12" id="KW-0234">DNA repair</keyword>
<dbReference type="GO" id="GO:0051539">
    <property type="term" value="F:4 iron, 4 sulfur cluster binding"/>
    <property type="evidence" value="ECO:0007669"/>
    <property type="project" value="UniProtKB-KW"/>
</dbReference>
<evidence type="ECO:0000313" key="16">
    <source>
        <dbReference type="EMBL" id="KPI87719.1"/>
    </source>
</evidence>
<evidence type="ECO:0000256" key="10">
    <source>
        <dbReference type="ARBA" id="ARBA00023014"/>
    </source>
</evidence>
<dbReference type="InterPro" id="IPR014013">
    <property type="entry name" value="Helic_SF1/SF2_ATP-bd_DinG/Rad3"/>
</dbReference>
<evidence type="ECO:0000313" key="17">
    <source>
        <dbReference type="Proteomes" id="UP000038009"/>
    </source>
</evidence>
<dbReference type="GO" id="GO:0016818">
    <property type="term" value="F:hydrolase activity, acting on acid anhydrides, in phosphorus-containing anhydrides"/>
    <property type="evidence" value="ECO:0007669"/>
    <property type="project" value="InterPro"/>
</dbReference>
<comment type="subcellular location">
    <subcellularLocation>
        <location evidence="1">Nucleus</location>
    </subcellularLocation>
</comment>
<accession>A0A0N0P6K3</accession>
<dbReference type="InterPro" id="IPR006554">
    <property type="entry name" value="Helicase-like_DEXD_c2"/>
</dbReference>
<dbReference type="FunFam" id="3.40.50.300:FF:002687">
    <property type="entry name" value="Helicase, putative"/>
    <property type="match status" value="1"/>
</dbReference>
<dbReference type="GO" id="GO:0006281">
    <property type="term" value="P:DNA repair"/>
    <property type="evidence" value="ECO:0007669"/>
    <property type="project" value="UniProtKB-KW"/>
</dbReference>
<protein>
    <submittedName>
        <fullName evidence="16">Putative helicase</fullName>
    </submittedName>
</protein>
<dbReference type="GO" id="GO:0070182">
    <property type="term" value="F:DNA polymerase binding"/>
    <property type="evidence" value="ECO:0007669"/>
    <property type="project" value="TreeGrafter"/>
</dbReference>
<keyword evidence="8" id="KW-0067">ATP-binding</keyword>
<dbReference type="Proteomes" id="UP000038009">
    <property type="component" value="Unassembled WGS sequence"/>
</dbReference>
<keyword evidence="2" id="KW-0004">4Fe-4S</keyword>
<comment type="caution">
    <text evidence="16">The sequence shown here is derived from an EMBL/GenBank/DDBJ whole genome shotgun (WGS) entry which is preliminary data.</text>
</comment>
<keyword evidence="5" id="KW-0227">DNA damage</keyword>
<keyword evidence="3" id="KW-0479">Metal-binding</keyword>
<evidence type="ECO:0000256" key="4">
    <source>
        <dbReference type="ARBA" id="ARBA00022741"/>
    </source>
</evidence>
<evidence type="ECO:0000256" key="1">
    <source>
        <dbReference type="ARBA" id="ARBA00004123"/>
    </source>
</evidence>
<evidence type="ECO:0000256" key="7">
    <source>
        <dbReference type="ARBA" id="ARBA00022806"/>
    </source>
</evidence>
<dbReference type="Gene3D" id="3.40.50.300">
    <property type="entry name" value="P-loop containing nucleotide triphosphate hydrolases"/>
    <property type="match status" value="2"/>
</dbReference>
<evidence type="ECO:0000256" key="13">
    <source>
        <dbReference type="ARBA" id="ARBA00023235"/>
    </source>
</evidence>
<dbReference type="AlphaFoldDB" id="A0A0N0P6K3"/>
<dbReference type="GO" id="GO:0003677">
    <property type="term" value="F:DNA binding"/>
    <property type="evidence" value="ECO:0007669"/>
    <property type="project" value="UniProtKB-KW"/>
</dbReference>
<keyword evidence="17" id="KW-1185">Reference proteome</keyword>
<dbReference type="FunFam" id="3.40.50.300:FF:001352">
    <property type="entry name" value="DNA repair helicase"/>
    <property type="match status" value="1"/>
</dbReference>
<dbReference type="PANTHER" id="PTHR11472:SF34">
    <property type="entry name" value="REGULATOR OF TELOMERE ELONGATION HELICASE 1"/>
    <property type="match status" value="1"/>
</dbReference>
<evidence type="ECO:0000256" key="12">
    <source>
        <dbReference type="ARBA" id="ARBA00023204"/>
    </source>
</evidence>
<dbReference type="EMBL" id="LJSK01000076">
    <property type="protein sequence ID" value="KPI87719.1"/>
    <property type="molecule type" value="Genomic_DNA"/>
</dbReference>
<dbReference type="Pfam" id="PF13307">
    <property type="entry name" value="Helicase_C_2"/>
    <property type="match status" value="1"/>
</dbReference>
<keyword evidence="10" id="KW-0411">Iron-sulfur</keyword>
<gene>
    <name evidence="16" type="ORF">ABL78_3192</name>
</gene>
<keyword evidence="6" id="KW-0378">Hydrolase</keyword>